<name>A0A075JFP4_9MICO</name>
<evidence type="ECO:0000313" key="2">
    <source>
        <dbReference type="EMBL" id="AIF40595.1"/>
    </source>
</evidence>
<protein>
    <recommendedName>
        <fullName evidence="1">Endonuclease/exonuclease/phosphatase domain-containing protein</fullName>
    </recommendedName>
</protein>
<dbReference type="eggNOG" id="COG3568">
    <property type="taxonomic scope" value="Bacteria"/>
</dbReference>
<dbReference type="InterPro" id="IPR005135">
    <property type="entry name" value="Endo/exonuclease/phosphatase"/>
</dbReference>
<dbReference type="GO" id="GO:0003824">
    <property type="term" value="F:catalytic activity"/>
    <property type="evidence" value="ECO:0007669"/>
    <property type="project" value="InterPro"/>
</dbReference>
<evidence type="ECO:0000259" key="1">
    <source>
        <dbReference type="Pfam" id="PF03372"/>
    </source>
</evidence>
<sequence length="226" mass="24828">MTTRLMSYNVRGLKDDRAALLRVIRHAAPDVLCLQEMPRHPFSDHRIAEFAESVGLVWSGGNRHRMSTAIVTAPRLDVAASGHGLYTVPRPQEPRGYAWAEVCLPGEAKWLAISTHLSLYSSMRAGHARELIADPNLPGDVPWVIAGDFNELENGPAGREFKAHGLVDAGPRINTFNAAEPHKRIDFVYASPSLKLETVDMSAVEHDMTVATDHRPLVVDVTGTSH</sequence>
<accession>A0A075JFP4</accession>
<dbReference type="InterPro" id="IPR036691">
    <property type="entry name" value="Endo/exonu/phosph_ase_sf"/>
</dbReference>
<dbReference type="SUPFAM" id="SSF56219">
    <property type="entry name" value="DNase I-like"/>
    <property type="match status" value="1"/>
</dbReference>
<dbReference type="OrthoDB" id="3820230at2"/>
<dbReference type="RefSeq" id="WP_038567812.1">
    <property type="nucleotide sequence ID" value="NZ_CP008889.1"/>
</dbReference>
<dbReference type="Proteomes" id="UP000027986">
    <property type="component" value="Chromosome"/>
</dbReference>
<evidence type="ECO:0000313" key="3">
    <source>
        <dbReference type="Proteomes" id="UP000027986"/>
    </source>
</evidence>
<dbReference type="GeneID" id="41840761"/>
<proteinExistence type="predicted"/>
<dbReference type="HOGENOM" id="CLU_093435_0_0_11"/>
<organism evidence="2 3">
    <name type="scientific">Dermacoccus nishinomiyaensis</name>
    <dbReference type="NCBI Taxonomy" id="1274"/>
    <lineage>
        <taxon>Bacteria</taxon>
        <taxon>Bacillati</taxon>
        <taxon>Actinomycetota</taxon>
        <taxon>Actinomycetes</taxon>
        <taxon>Micrococcales</taxon>
        <taxon>Dermacoccaceae</taxon>
        <taxon>Dermacoccus</taxon>
    </lineage>
</organism>
<gene>
    <name evidence="2" type="ORF">HX89_06175</name>
</gene>
<feature type="domain" description="Endonuclease/exonuclease/phosphatase" evidence="1">
    <location>
        <begin position="6"/>
        <end position="214"/>
    </location>
</feature>
<reference evidence="2 3" key="1">
    <citation type="submission" date="2014-07" db="EMBL/GenBank/DDBJ databases">
        <title>Genome Sequencing of Dermacoccus nishinomiyaensis.</title>
        <authorList>
            <person name="Hong K.W."/>
            <person name="Chan K.G."/>
        </authorList>
    </citation>
    <scope>NUCLEOTIDE SEQUENCE [LARGE SCALE GENOMIC DNA]</scope>
    <source>
        <strain evidence="2 3">M25</strain>
    </source>
</reference>
<dbReference type="AlphaFoldDB" id="A0A075JFP4"/>
<dbReference type="KEGG" id="dni:HX89_06175"/>
<dbReference type="Gene3D" id="3.60.10.10">
    <property type="entry name" value="Endonuclease/exonuclease/phosphatase"/>
    <property type="match status" value="1"/>
</dbReference>
<dbReference type="Pfam" id="PF03372">
    <property type="entry name" value="Exo_endo_phos"/>
    <property type="match status" value="1"/>
</dbReference>
<dbReference type="EMBL" id="CP008889">
    <property type="protein sequence ID" value="AIF40595.1"/>
    <property type="molecule type" value="Genomic_DNA"/>
</dbReference>
<keyword evidence="3" id="KW-1185">Reference proteome</keyword>